<evidence type="ECO:0000256" key="7">
    <source>
        <dbReference type="ARBA" id="ARBA00022824"/>
    </source>
</evidence>
<evidence type="ECO:0000256" key="3">
    <source>
        <dbReference type="ARBA" id="ARBA00004406"/>
    </source>
</evidence>
<keyword evidence="6 13" id="KW-0479">Metal-binding</keyword>
<dbReference type="Pfam" id="PF00067">
    <property type="entry name" value="p450"/>
    <property type="match status" value="2"/>
</dbReference>
<dbReference type="PANTHER" id="PTHR24292:SF45">
    <property type="entry name" value="CYTOCHROME P450 6G1-RELATED"/>
    <property type="match status" value="1"/>
</dbReference>
<dbReference type="Gene3D" id="1.10.630.10">
    <property type="entry name" value="Cytochrome P450"/>
    <property type="match status" value="2"/>
</dbReference>
<proteinExistence type="inferred from homology"/>
<feature type="binding site" description="axial binding residue" evidence="13">
    <location>
        <position position="968"/>
    </location>
    <ligand>
        <name>heme</name>
        <dbReference type="ChEBI" id="CHEBI:30413"/>
    </ligand>
    <ligandPart>
        <name>Fe</name>
        <dbReference type="ChEBI" id="CHEBI:18248"/>
    </ligandPart>
</feature>
<comment type="cofactor">
    <cofactor evidence="1 13">
        <name>heme</name>
        <dbReference type="ChEBI" id="CHEBI:30413"/>
    </cofactor>
</comment>
<comment type="similarity">
    <text evidence="4">Belongs to the cytochrome P450 family.</text>
</comment>
<dbReference type="PRINTS" id="PR00385">
    <property type="entry name" value="P450"/>
</dbReference>
<dbReference type="InterPro" id="IPR001128">
    <property type="entry name" value="Cyt_P450"/>
</dbReference>
<keyword evidence="8" id="KW-0492">Microsome</keyword>
<evidence type="ECO:0000256" key="4">
    <source>
        <dbReference type="ARBA" id="ARBA00010617"/>
    </source>
</evidence>
<keyword evidence="10 13" id="KW-0408">Iron</keyword>
<organism evidence="15 16">
    <name type="scientific">Dinoponera quadriceps</name>
    <name type="common">South American ant</name>
    <dbReference type="NCBI Taxonomy" id="609295"/>
    <lineage>
        <taxon>Eukaryota</taxon>
        <taxon>Metazoa</taxon>
        <taxon>Ecdysozoa</taxon>
        <taxon>Arthropoda</taxon>
        <taxon>Hexapoda</taxon>
        <taxon>Insecta</taxon>
        <taxon>Pterygota</taxon>
        <taxon>Neoptera</taxon>
        <taxon>Endopterygota</taxon>
        <taxon>Hymenoptera</taxon>
        <taxon>Apocrita</taxon>
        <taxon>Aculeata</taxon>
        <taxon>Formicoidea</taxon>
        <taxon>Formicidae</taxon>
        <taxon>Ponerinae</taxon>
        <taxon>Ponerini</taxon>
        <taxon>Dinoponera</taxon>
    </lineage>
</organism>
<keyword evidence="14" id="KW-0812">Transmembrane</keyword>
<accession>A0A6P3XTY6</accession>
<dbReference type="InterPro" id="IPR017972">
    <property type="entry name" value="Cyt_P450_CS"/>
</dbReference>
<evidence type="ECO:0000256" key="14">
    <source>
        <dbReference type="SAM" id="Phobius"/>
    </source>
</evidence>
<keyword evidence="12 14" id="KW-0472">Membrane</keyword>
<evidence type="ECO:0000256" key="12">
    <source>
        <dbReference type="ARBA" id="ARBA00023136"/>
    </source>
</evidence>
<evidence type="ECO:0000256" key="8">
    <source>
        <dbReference type="ARBA" id="ARBA00022848"/>
    </source>
</evidence>
<comment type="subcellular location">
    <subcellularLocation>
        <location evidence="3">Endoplasmic reticulum membrane</location>
        <topology evidence="3">Peripheral membrane protein</topology>
    </subcellularLocation>
    <subcellularLocation>
        <location evidence="2">Microsome membrane</location>
        <topology evidence="2">Peripheral membrane protein</topology>
    </subcellularLocation>
</comment>
<dbReference type="GO" id="GO:0004497">
    <property type="term" value="F:monooxygenase activity"/>
    <property type="evidence" value="ECO:0007669"/>
    <property type="project" value="UniProtKB-KW"/>
</dbReference>
<keyword evidence="14" id="KW-1133">Transmembrane helix</keyword>
<evidence type="ECO:0000256" key="1">
    <source>
        <dbReference type="ARBA" id="ARBA00001971"/>
    </source>
</evidence>
<dbReference type="InterPro" id="IPR050476">
    <property type="entry name" value="Insect_CytP450_Detox"/>
</dbReference>
<evidence type="ECO:0000313" key="16">
    <source>
        <dbReference type="RefSeq" id="XP_014481499.1"/>
    </source>
</evidence>
<dbReference type="GO" id="GO:0005789">
    <property type="term" value="C:endoplasmic reticulum membrane"/>
    <property type="evidence" value="ECO:0007669"/>
    <property type="project" value="UniProtKB-SubCell"/>
</dbReference>
<dbReference type="GO" id="GO:0020037">
    <property type="term" value="F:heme binding"/>
    <property type="evidence" value="ECO:0007669"/>
    <property type="project" value="InterPro"/>
</dbReference>
<evidence type="ECO:0000256" key="5">
    <source>
        <dbReference type="ARBA" id="ARBA00022617"/>
    </source>
</evidence>
<evidence type="ECO:0000256" key="9">
    <source>
        <dbReference type="ARBA" id="ARBA00023002"/>
    </source>
</evidence>
<evidence type="ECO:0000313" key="15">
    <source>
        <dbReference type="Proteomes" id="UP000515204"/>
    </source>
</evidence>
<keyword evidence="9" id="KW-0560">Oxidoreductase</keyword>
<protein>
    <submittedName>
        <fullName evidence="16">Uncharacterized protein LOC106747956</fullName>
    </submittedName>
</protein>
<dbReference type="Proteomes" id="UP000515204">
    <property type="component" value="Unplaced"/>
</dbReference>
<dbReference type="OrthoDB" id="2789670at2759"/>
<gene>
    <name evidence="16" type="primary">LOC106747956</name>
</gene>
<dbReference type="RefSeq" id="XP_014481499.1">
    <property type="nucleotide sequence ID" value="XM_014626013.1"/>
</dbReference>
<dbReference type="SUPFAM" id="SSF48264">
    <property type="entry name" value="Cytochrome P450"/>
    <property type="match status" value="2"/>
</dbReference>
<dbReference type="CDD" id="cd11056">
    <property type="entry name" value="CYP6-like"/>
    <property type="match status" value="2"/>
</dbReference>
<feature type="transmembrane region" description="Helical" evidence="14">
    <location>
        <begin position="518"/>
        <end position="542"/>
    </location>
</feature>
<dbReference type="AlphaFoldDB" id="A0A6P3XTY6"/>
<name>A0A6P3XTY6_DINQU</name>
<keyword evidence="5 13" id="KW-0349">Heme</keyword>
<dbReference type="PANTHER" id="PTHR24292">
    <property type="entry name" value="CYTOCHROME P450"/>
    <property type="match status" value="1"/>
</dbReference>
<reference evidence="16" key="1">
    <citation type="submission" date="2025-08" db="UniProtKB">
        <authorList>
            <consortium name="RefSeq"/>
        </authorList>
    </citation>
    <scope>IDENTIFICATION</scope>
</reference>
<dbReference type="GO" id="GO:0005506">
    <property type="term" value="F:iron ion binding"/>
    <property type="evidence" value="ECO:0007669"/>
    <property type="project" value="InterPro"/>
</dbReference>
<evidence type="ECO:0000256" key="6">
    <source>
        <dbReference type="ARBA" id="ARBA00022723"/>
    </source>
</evidence>
<dbReference type="InterPro" id="IPR002401">
    <property type="entry name" value="Cyt_P450_E_grp-I"/>
</dbReference>
<dbReference type="KEGG" id="dqu:106747956"/>
<dbReference type="InterPro" id="IPR036396">
    <property type="entry name" value="Cyt_P450_sf"/>
</dbReference>
<sequence>MAITTSYSVMNGVIVLLVTIMVSAYLFMTRKFNYWKNRGVFEVKPLPFFGNIMDMVFLKQSGGFLMRDLYNRAKTESYIGFYMFDKPCLLIRDRRIIQDILIKDFNYFCNHYCNSDPKDSLGCSNLLLMRNPTWKIVRTKLTPIFSSGKLKKMFELLMECTINLDRYCDSLGLNDKEKAVNVKDLIGNLTTDMIGSTAYGLNIDSINNPQCAFRKSGKAIFHLDIYRSIELFIIFYYPSLSRLFGTRFFSEKSNTFLRKTFWNTINRRMESGEKRGDLIDILIDFKREYANRNLENFELDGDGLVAQASIFFSAGFETSSSTVSFTLYEIAVQPKIQDKLRKEIFDAFKENDGKITYEMVLSLKYLHMVISETLRKYPTLTILDRETVQSYKITDTDLVIEKGTPIFISLLGLHYDPEYFPDPEKYDPERFNEENIHKIAKGTYMPFGTGPRKCIGYRLGFLQTKLSLVKILSQYEVTSCEKTMIPMVIDTKSIVTTPVSGEIWLNLRKIIIIKMAIITSYWIMNSIMIAIITTVVAAYLFMTRKFNYWKKRGVFEIKPSPFMGNFADCIMQKRSPGFIMKNLYNQANNQPYVGFYIFDKPCLLIRDPEILKNILVKDFNYFSNRYSSTSKQDSLGSSSILLLKNPAWKMVRNKLTPIFTSGKLKKMFEVLMKTVANLDSYLNKMELDGKGKVMDLKDLCGNLTTDMTGNNIYGLDIDSINNPKCEFREKGKAIFELSTFRGLEFLMIFFYPAMSRYINLNLFGKESSVFLRKIFWDTINHRIKSGQNRGDLIDILIDFRKKYNNQDLEDFNVNGDDLVAQAAIFFTGGFETSSSAMSFSLYELAMQPKLQDKLRKEINDAIDENGGKLTYDMVLSLPYLDMVIFETLRMYPILTVLDRETVEPYKMPNSDLILEKDTPVFISVLGMSYDPQYFPNPDKYDPERFSEENIHKIRPYVYLPFGEGPRKCIGSRLGLLQTKLGIIQILSKYEVTPCKDTPTVMVIDPKSQMSMPLNGKIYLNVRKLNTNVK</sequence>
<evidence type="ECO:0000256" key="13">
    <source>
        <dbReference type="PIRSR" id="PIRSR602401-1"/>
    </source>
</evidence>
<keyword evidence="11" id="KW-0503">Monooxygenase</keyword>
<dbReference type="PRINTS" id="PR00463">
    <property type="entry name" value="EP450I"/>
</dbReference>
<dbReference type="GO" id="GO:0016705">
    <property type="term" value="F:oxidoreductase activity, acting on paired donors, with incorporation or reduction of molecular oxygen"/>
    <property type="evidence" value="ECO:0007669"/>
    <property type="project" value="InterPro"/>
</dbReference>
<keyword evidence="7" id="KW-0256">Endoplasmic reticulum</keyword>
<evidence type="ECO:0000256" key="11">
    <source>
        <dbReference type="ARBA" id="ARBA00023033"/>
    </source>
</evidence>
<evidence type="ECO:0000256" key="2">
    <source>
        <dbReference type="ARBA" id="ARBA00004174"/>
    </source>
</evidence>
<dbReference type="GeneID" id="106747956"/>
<keyword evidence="15" id="KW-1185">Reference proteome</keyword>
<evidence type="ECO:0000256" key="10">
    <source>
        <dbReference type="ARBA" id="ARBA00023004"/>
    </source>
</evidence>
<feature type="transmembrane region" description="Helical" evidence="14">
    <location>
        <begin position="6"/>
        <end position="28"/>
    </location>
</feature>
<dbReference type="PROSITE" id="PS00086">
    <property type="entry name" value="CYTOCHROME_P450"/>
    <property type="match status" value="2"/>
</dbReference>
<dbReference type="FunFam" id="1.10.630.10:FF:000042">
    <property type="entry name" value="Cytochrome P450"/>
    <property type="match status" value="2"/>
</dbReference>